<dbReference type="EMBL" id="FR799580">
    <property type="protein sequence ID" value="CBZ28332.1"/>
    <property type="molecule type" value="Genomic_DNA"/>
</dbReference>
<dbReference type="GeneID" id="13450055"/>
<organism evidence="2 3">
    <name type="scientific">Leishmania mexicana (strain MHOM/GT/2001/U1103)</name>
    <dbReference type="NCBI Taxonomy" id="929439"/>
    <lineage>
        <taxon>Eukaryota</taxon>
        <taxon>Discoba</taxon>
        <taxon>Euglenozoa</taxon>
        <taxon>Kinetoplastea</taxon>
        <taxon>Metakinetoplastina</taxon>
        <taxon>Trypanosomatida</taxon>
        <taxon>Trypanosomatidae</taxon>
        <taxon>Leishmaniinae</taxon>
        <taxon>Leishmania</taxon>
    </lineage>
</organism>
<keyword evidence="3" id="KW-1185">Reference proteome</keyword>
<gene>
    <name evidence="2" type="ORF">LMXM_27_2260</name>
</gene>
<evidence type="ECO:0000313" key="3">
    <source>
        <dbReference type="Proteomes" id="UP000007259"/>
    </source>
</evidence>
<feature type="region of interest" description="Disordered" evidence="1">
    <location>
        <begin position="456"/>
        <end position="495"/>
    </location>
</feature>
<feature type="compositionally biased region" description="Low complexity" evidence="1">
    <location>
        <begin position="458"/>
        <end position="468"/>
    </location>
</feature>
<dbReference type="OMA" id="GVLTHDW"/>
<dbReference type="Proteomes" id="UP000007259">
    <property type="component" value="Chromosome 27"/>
</dbReference>
<reference evidence="2 3" key="1">
    <citation type="journal article" date="2011" name="Genome Res.">
        <title>Chromosome and gene copy number variation allow major structural change between species and strains of Leishmania.</title>
        <authorList>
            <person name="Rogers M.B."/>
            <person name="Hilley J.D."/>
            <person name="Dickens N.J."/>
            <person name="Wilkes J."/>
            <person name="Bates P.A."/>
            <person name="Depledge D.P."/>
            <person name="Harris D."/>
            <person name="Her Y."/>
            <person name="Herzyk P."/>
            <person name="Imamura H."/>
            <person name="Otto T.D."/>
            <person name="Sanders M."/>
            <person name="Seeger K."/>
            <person name="Dujardin J.C."/>
            <person name="Berriman M."/>
            <person name="Smith D.F."/>
            <person name="Hertz-Fowler C."/>
            <person name="Mottram J.C."/>
        </authorList>
    </citation>
    <scope>NUCLEOTIDE SEQUENCE [LARGE SCALE GENOMIC DNA]</scope>
    <source>
        <strain evidence="2 3">MHOM/GT/2001/U1103</strain>
    </source>
</reference>
<protein>
    <submittedName>
        <fullName evidence="2">Uncharacterized protein</fullName>
    </submittedName>
</protein>
<proteinExistence type="predicted"/>
<dbReference type="KEGG" id="lmi:LMXM_27_2260"/>
<feature type="region of interest" description="Disordered" evidence="1">
    <location>
        <begin position="233"/>
        <end position="261"/>
    </location>
</feature>
<dbReference type="VEuPathDB" id="TriTrypDB:LmxM.27.2260"/>
<dbReference type="OrthoDB" id="273639at2759"/>
<name>E9AZD2_LEIMU</name>
<dbReference type="RefSeq" id="XP_003876804.1">
    <property type="nucleotide sequence ID" value="XM_003876755.1"/>
</dbReference>
<dbReference type="AlphaFoldDB" id="E9AZD2"/>
<accession>E9AZD2</accession>
<evidence type="ECO:0000313" key="2">
    <source>
        <dbReference type="EMBL" id="CBZ28332.1"/>
    </source>
</evidence>
<evidence type="ECO:0000256" key="1">
    <source>
        <dbReference type="SAM" id="MobiDB-lite"/>
    </source>
</evidence>
<dbReference type="PhylomeDB" id="E9AZD2"/>
<sequence length="1143" mass="121042">MTEGAGGQLQTMSPSATHLVDVNEAVRILHAACQRRTSADALAPLVQSAQHLASSCTPALFSSVLEACDATTAVEAAPKKLTMLNAAWKLLLTIATQERVEPAYYRAAVAHMVEQLRWGVLTHDWSDTKRVRLAAFFASHVVSTVRAHPQLLVLRTPDARAVIGQLVRLYFAVCVTVATSTRDTEAVSLLYDNIVVRLHAIFDCLGNAAAASTASVYSSEPEAEAACSAEEVDGDGAVSSSPRSEAASGLSAALPPQQRCESQSSMVEELLTHCVSTAVAREVEEAADGGVTVRMALATAAFSLYLHVVRGALEVTSPSAAGTGAGSTKQENDPNQRDAEEDEAAAAEETPGQTSSWPWLTPLATQELVMTSLMWWTHCTPEEGQAHTSATRASLLRVEVLTWAAALPPDVFCSEASDASSAVPPVSLRALWTDTLATVWQQWLFSVCDAPQQSNEPSSAGAAGSLRASESHGAEAMVPAAEVDTSGSRDGKTEPSVVVSKSTRFAALLLSSVAGTLHSSSGALMVLEAWAELFRRGEEAVADVASAVPSPDILSTTDDAVTIVHVLLRVLTDLRCGASSLVEGLLRLQRHHSQDGRCRPGSEQPADFGSTHAMMAIPLQWICAAVALLAYGEEVLGLHSPRAAATAGVECMGEVDGAAASRVVGHLTAVMRAHITPQLCASKVSEMATITEASAVADATTQMRELLISVRQHESAAGTGRTSASVKLARRAQTALLLLGVPRAWRALSATVAQRRPNAPADADGADAAERCAMELKTVLLSLAPLLASLTRILQSLECEPGLSEAHEESEMPSGLPYARVARWVAARLLDEVAVVPLVDSPEDAVLVACVRRWTDLAFASGTCAASEGSAGVCTDDPVALADAVAVLLHVLEECTTLPLEKLHLSEHATHSLMELLQGGDGGIPGEVDKMGSDGDADGRCPSWPALWRREEVQWCEMEKWLLVHRHAMEESEQAEELVSAPALAEELHAAPLYMDATAPPSSDEDLCRSLLYCEAVLRHLQARDLVFLDDTENQSKRRKTENGDDPQATVAAVVHSVERIQELSRAFLLRAGSASGTATSGSTAAVDRTLLPPPLPAASLKASAPPSREEETWRDVPVITLTDTESVGSRRVPLSAQVIDVE</sequence>
<feature type="region of interest" description="Disordered" evidence="1">
    <location>
        <begin position="317"/>
        <end position="358"/>
    </location>
</feature>